<evidence type="ECO:0000256" key="6">
    <source>
        <dbReference type="SAM" id="Phobius"/>
    </source>
</evidence>
<proteinExistence type="predicted"/>
<accession>A0ABW9F562</accession>
<keyword evidence="5 6" id="KW-0472">Membrane</keyword>
<evidence type="ECO:0000256" key="2">
    <source>
        <dbReference type="ARBA" id="ARBA00022475"/>
    </source>
</evidence>
<feature type="transmembrane region" description="Helical" evidence="6">
    <location>
        <begin position="21"/>
        <end position="42"/>
    </location>
</feature>
<organism evidence="8 9">
    <name type="scientific">Helcococcus bovis</name>
    <dbReference type="NCBI Taxonomy" id="3153252"/>
    <lineage>
        <taxon>Bacteria</taxon>
        <taxon>Bacillati</taxon>
        <taxon>Bacillota</taxon>
        <taxon>Tissierellia</taxon>
        <taxon>Tissierellales</taxon>
        <taxon>Peptoniphilaceae</taxon>
        <taxon>Helcococcus</taxon>
    </lineage>
</organism>
<evidence type="ECO:0000256" key="5">
    <source>
        <dbReference type="ARBA" id="ARBA00023136"/>
    </source>
</evidence>
<comment type="subcellular location">
    <subcellularLocation>
        <location evidence="1">Cell membrane</location>
        <topology evidence="1">Multi-pass membrane protein</topology>
    </subcellularLocation>
</comment>
<keyword evidence="3 6" id="KW-0812">Transmembrane</keyword>
<evidence type="ECO:0000259" key="7">
    <source>
        <dbReference type="Pfam" id="PF12698"/>
    </source>
</evidence>
<keyword evidence="9" id="KW-1185">Reference proteome</keyword>
<evidence type="ECO:0000256" key="4">
    <source>
        <dbReference type="ARBA" id="ARBA00022989"/>
    </source>
</evidence>
<keyword evidence="2" id="KW-1003">Cell membrane</keyword>
<protein>
    <submittedName>
        <fullName evidence="8">ABC transporter permease</fullName>
    </submittedName>
</protein>
<feature type="transmembrane region" description="Helical" evidence="6">
    <location>
        <begin position="313"/>
        <end position="332"/>
    </location>
</feature>
<reference evidence="8 9" key="1">
    <citation type="journal article" date="2024" name="Front. Microbiol.">
        <title>Pangenomic and biochemical analyses of Helcococcus ovis reveal widespread tetracycline resistance and a novel bacterial species, Helcococcus bovis.</title>
        <authorList>
            <person name="Cunha F."/>
            <person name="Zhai Y."/>
            <person name="Casaro S."/>
            <person name="Jones K.L."/>
            <person name="Hernandez M."/>
            <person name="Bisinotto R.S."/>
            <person name="Kariyawasam S."/>
            <person name="Brown M.B."/>
            <person name="Phillips A."/>
            <person name="Jeong K.C."/>
            <person name="Galvao K.N."/>
        </authorList>
    </citation>
    <scope>NUCLEOTIDE SEQUENCE [LARGE SCALE GENOMIC DNA]</scope>
    <source>
        <strain evidence="8 9">KG197</strain>
    </source>
</reference>
<evidence type="ECO:0000313" key="9">
    <source>
        <dbReference type="Proteomes" id="UP001629536"/>
    </source>
</evidence>
<evidence type="ECO:0000256" key="3">
    <source>
        <dbReference type="ARBA" id="ARBA00022692"/>
    </source>
</evidence>
<evidence type="ECO:0000256" key="1">
    <source>
        <dbReference type="ARBA" id="ARBA00004651"/>
    </source>
</evidence>
<evidence type="ECO:0000313" key="8">
    <source>
        <dbReference type="EMBL" id="MFM1524585.1"/>
    </source>
</evidence>
<dbReference type="InterPro" id="IPR013525">
    <property type="entry name" value="ABC2_TM"/>
</dbReference>
<feature type="domain" description="ABC-2 type transporter transmembrane" evidence="7">
    <location>
        <begin position="19"/>
        <end position="387"/>
    </location>
</feature>
<keyword evidence="4 6" id="KW-1133">Transmembrane helix</keyword>
<dbReference type="EMBL" id="JBFNFH010000004">
    <property type="protein sequence ID" value="MFM1524585.1"/>
    <property type="molecule type" value="Genomic_DNA"/>
</dbReference>
<dbReference type="PANTHER" id="PTHR30294">
    <property type="entry name" value="MEMBRANE COMPONENT OF ABC TRANSPORTER YHHJ-RELATED"/>
    <property type="match status" value="1"/>
</dbReference>
<feature type="transmembrane region" description="Helical" evidence="6">
    <location>
        <begin position="368"/>
        <end position="390"/>
    </location>
</feature>
<dbReference type="PANTHER" id="PTHR30294:SF29">
    <property type="entry name" value="MULTIDRUG ABC TRANSPORTER PERMEASE YBHS-RELATED"/>
    <property type="match status" value="1"/>
</dbReference>
<name>A0ABW9F562_9FIRM</name>
<sequence>MKQILRVFSFETKQRFRQKTFIVSIVISALIFFAITFAPRFISGNENKMFNPNTSENVENKKELAIFNLNKIDNSVINALSKKYKLVEMKSEEELRNKIKLKEFSEGIVLKSELDAKVYSSVSKLSDFGNNEIEKILKENYKYNIGLKEAGIDVNKLNDIESVTPKVEVESFSRNPISGFVLSYFGVMFLYMMIILHGNSIATNVAKEKESRTMEILITNVKSKALIIGKVLSGVFASLVHLMVTLGAGLIGIYINLQGNDGVKTIIKTILSEIKYSDLAVLIIFTLIGVTLYYFIFAALGSLVSRLDELNQALTPAMILVMIAFFVPMFSMSNADGIVMKIASFIPFTSPLAMLTRFLMTSVPLVEVIISFVLLIIFTLLFALISVKIYRQGTLSYGNKLNIIKALTQKIE</sequence>
<feature type="transmembrane region" description="Helical" evidence="6">
    <location>
        <begin position="181"/>
        <end position="206"/>
    </location>
</feature>
<dbReference type="RefSeq" id="WP_408104547.1">
    <property type="nucleotide sequence ID" value="NZ_JBFNFH010000004.1"/>
</dbReference>
<dbReference type="Proteomes" id="UP001629536">
    <property type="component" value="Unassembled WGS sequence"/>
</dbReference>
<dbReference type="Pfam" id="PF12698">
    <property type="entry name" value="ABC2_membrane_3"/>
    <property type="match status" value="1"/>
</dbReference>
<gene>
    <name evidence="8" type="ORF">ABGF40_02755</name>
</gene>
<comment type="caution">
    <text evidence="8">The sequence shown here is derived from an EMBL/GenBank/DDBJ whole genome shotgun (WGS) entry which is preliminary data.</text>
</comment>
<dbReference type="InterPro" id="IPR051449">
    <property type="entry name" value="ABC-2_transporter_component"/>
</dbReference>
<feature type="transmembrane region" description="Helical" evidence="6">
    <location>
        <begin position="279"/>
        <end position="301"/>
    </location>
</feature>
<feature type="transmembrane region" description="Helical" evidence="6">
    <location>
        <begin position="227"/>
        <end position="255"/>
    </location>
</feature>